<dbReference type="STRING" id="28092.WM40_06635"/>
<dbReference type="Gene3D" id="3.40.50.2300">
    <property type="match status" value="1"/>
</dbReference>
<dbReference type="PROSITE" id="PS50110">
    <property type="entry name" value="RESPONSE_REGULATORY"/>
    <property type="match status" value="1"/>
</dbReference>
<feature type="modified residue" description="4-aspartylphosphate" evidence="2">
    <location>
        <position position="65"/>
    </location>
</feature>
<dbReference type="Pfam" id="PF00072">
    <property type="entry name" value="Response_reg"/>
    <property type="match status" value="1"/>
</dbReference>
<dbReference type="InterPro" id="IPR011006">
    <property type="entry name" value="CheY-like_superfamily"/>
</dbReference>
<feature type="domain" description="Response regulatory" evidence="3">
    <location>
        <begin position="10"/>
        <end position="132"/>
    </location>
</feature>
<name>A0A0F5K242_9BURK</name>
<evidence type="ECO:0000256" key="2">
    <source>
        <dbReference type="PROSITE-ProRule" id="PRU00169"/>
    </source>
</evidence>
<dbReference type="EMBL" id="LAQU01000005">
    <property type="protein sequence ID" value="KKB64186.1"/>
    <property type="molecule type" value="Genomic_DNA"/>
</dbReference>
<dbReference type="PANTHER" id="PTHR44591">
    <property type="entry name" value="STRESS RESPONSE REGULATOR PROTEIN 1"/>
    <property type="match status" value="1"/>
</dbReference>
<evidence type="ECO:0000313" key="5">
    <source>
        <dbReference type="Proteomes" id="UP000033618"/>
    </source>
</evidence>
<gene>
    <name evidence="4" type="ORF">WM40_06635</name>
</gene>
<accession>A0A0F5K242</accession>
<dbReference type="RefSeq" id="WP_024904030.1">
    <property type="nucleotide sequence ID" value="NZ_CADFGU010000003.1"/>
</dbReference>
<reference evidence="4 5" key="1">
    <citation type="submission" date="2015-03" db="EMBL/GenBank/DDBJ databases">
        <title>Draft Genome Sequence of Burkholderia andropogonis type strain ICMP2807, isolated from Sorghum bicolor.</title>
        <authorList>
            <person name="Lopes-Santos L."/>
            <person name="Castro D.B."/>
            <person name="Ottoboni L.M."/>
            <person name="Park D."/>
            <person name="Weirc B.S."/>
            <person name="Destefano S.A."/>
        </authorList>
    </citation>
    <scope>NUCLEOTIDE SEQUENCE [LARGE SCALE GENOMIC DNA]</scope>
    <source>
        <strain evidence="4 5">ICMP2807</strain>
    </source>
</reference>
<dbReference type="InterPro" id="IPR050595">
    <property type="entry name" value="Bact_response_regulator"/>
</dbReference>
<evidence type="ECO:0000313" key="4">
    <source>
        <dbReference type="EMBL" id="KKB64186.1"/>
    </source>
</evidence>
<dbReference type="GO" id="GO:0000160">
    <property type="term" value="P:phosphorelay signal transduction system"/>
    <property type="evidence" value="ECO:0007669"/>
    <property type="project" value="InterPro"/>
</dbReference>
<evidence type="ECO:0000256" key="1">
    <source>
        <dbReference type="ARBA" id="ARBA00022553"/>
    </source>
</evidence>
<dbReference type="InterPro" id="IPR001789">
    <property type="entry name" value="Sig_transdc_resp-reg_receiver"/>
</dbReference>
<dbReference type="PANTHER" id="PTHR44591:SF25">
    <property type="entry name" value="CHEMOTAXIS TWO-COMPONENT RESPONSE REGULATOR"/>
    <property type="match status" value="1"/>
</dbReference>
<protein>
    <submittedName>
        <fullName evidence="4">Chemotaxis protein CheY</fullName>
    </submittedName>
</protein>
<dbReference type="OrthoDB" id="9801101at2"/>
<dbReference type="AlphaFoldDB" id="A0A0F5K242"/>
<dbReference type="SUPFAM" id="SSF52172">
    <property type="entry name" value="CheY-like"/>
    <property type="match status" value="1"/>
</dbReference>
<dbReference type="PATRIC" id="fig|28092.6.peg.1574"/>
<keyword evidence="5" id="KW-1185">Reference proteome</keyword>
<keyword evidence="1 2" id="KW-0597">Phosphoprotein</keyword>
<organism evidence="4 5">
    <name type="scientific">Robbsia andropogonis</name>
    <dbReference type="NCBI Taxonomy" id="28092"/>
    <lineage>
        <taxon>Bacteria</taxon>
        <taxon>Pseudomonadati</taxon>
        <taxon>Pseudomonadota</taxon>
        <taxon>Betaproteobacteria</taxon>
        <taxon>Burkholderiales</taxon>
        <taxon>Burkholderiaceae</taxon>
        <taxon>Robbsia</taxon>
    </lineage>
</organism>
<dbReference type="Proteomes" id="UP000033618">
    <property type="component" value="Unassembled WGS sequence"/>
</dbReference>
<proteinExistence type="predicted"/>
<sequence>MNQDITTKPTVLAVDDSPAMRLILDATLEAAGYQVTLAEDGREGLAKAVAATAVGGRVFDLVLTDHNMPGLTGLELIAGLRHLAPYAETPILLLTTEDGEDFKAAAREAGATGWLLKPLDPQVLTEVLVSVRGAIGS</sequence>
<evidence type="ECO:0000259" key="3">
    <source>
        <dbReference type="PROSITE" id="PS50110"/>
    </source>
</evidence>
<comment type="caution">
    <text evidence="4">The sequence shown here is derived from an EMBL/GenBank/DDBJ whole genome shotgun (WGS) entry which is preliminary data.</text>
</comment>
<dbReference type="SMART" id="SM00448">
    <property type="entry name" value="REC"/>
    <property type="match status" value="1"/>
</dbReference>